<evidence type="ECO:0000256" key="4">
    <source>
        <dbReference type="ARBA" id="ARBA00023136"/>
    </source>
</evidence>
<evidence type="ECO:0000256" key="6">
    <source>
        <dbReference type="SAM" id="Phobius"/>
    </source>
</evidence>
<feature type="transmembrane region" description="Helical" evidence="6">
    <location>
        <begin position="371"/>
        <end position="392"/>
    </location>
</feature>
<evidence type="ECO:0000313" key="8">
    <source>
        <dbReference type="EMBL" id="CAK5263839.1"/>
    </source>
</evidence>
<feature type="domain" description="Amino acid permease/ SLC12A" evidence="7">
    <location>
        <begin position="117"/>
        <end position="549"/>
    </location>
</feature>
<gene>
    <name evidence="8" type="ORF">MYCIT1_LOCUS3529</name>
</gene>
<keyword evidence="3 6" id="KW-1133">Transmembrane helix</keyword>
<evidence type="ECO:0000256" key="5">
    <source>
        <dbReference type="SAM" id="MobiDB-lite"/>
    </source>
</evidence>
<feature type="transmembrane region" description="Helical" evidence="6">
    <location>
        <begin position="167"/>
        <end position="188"/>
    </location>
</feature>
<sequence length="588" mass="65011">MSKTGHLDEEKVLPSAHKESRDVEEQQDIKVDVHTGLYDGVQRNMKQRHIQMIAIAGVRFDWSLSCSLFLRSADARYGVVPGLWKGYRACGTCWCSVRSPAFPLSRRQFTDPDCARLAYIHVGTISYCMLMSLGEMICYMPISGGYIHLAERFVDPAVGFALGWVQWYGGVVSLPTEIISATLVIGFWDTPMPTAHLVALITLLSVFCAAINFLGVRWFGESEFIFAMIKIMLVVGCVVGGLVIDLGGGPHGDRIGFRYWEHPGAFAPYISTGNAGRFAGWFTTLLQAAYSYSGMENLAMTAAEVENPRRSLAQAVRRVFYRIMLFYVCGILVVGMLVPFNDLHLLQSTGTAADSPFVLAMTRAGVKVLPSIINAGVLTSAFSAGSSGLYGTSRKLYGMALRGQAPRIFATTTPGGLPMVSLAFSSVFLVLAYMAVNKGSSTALNWLTNLTTIRAFASWGIISWVYIRFHAGLKAQGIDRTRFVYWSRLQPWAAYWSLFWSIVIVVFNGFRVFVHGQWSTTDFIIAYVNLPIGAVLYIAYKLIRKTRMVDLEKMDFYSNVPPPDVDSNEAENGREGVIGGEFRGGCFE</sequence>
<dbReference type="EMBL" id="CAVNYO010000045">
    <property type="protein sequence ID" value="CAK5263839.1"/>
    <property type="molecule type" value="Genomic_DNA"/>
</dbReference>
<protein>
    <recommendedName>
        <fullName evidence="7">Amino acid permease/ SLC12A domain-containing protein</fullName>
    </recommendedName>
</protein>
<evidence type="ECO:0000256" key="3">
    <source>
        <dbReference type="ARBA" id="ARBA00022989"/>
    </source>
</evidence>
<dbReference type="Proteomes" id="UP001295794">
    <property type="component" value="Unassembled WGS sequence"/>
</dbReference>
<comment type="subcellular location">
    <subcellularLocation>
        <location evidence="1">Membrane</location>
        <topology evidence="1">Multi-pass membrane protein</topology>
    </subcellularLocation>
</comment>
<proteinExistence type="predicted"/>
<dbReference type="PANTHER" id="PTHR43341">
    <property type="entry name" value="AMINO ACID PERMEASE"/>
    <property type="match status" value="1"/>
</dbReference>
<feature type="transmembrane region" description="Helical" evidence="6">
    <location>
        <begin position="413"/>
        <end position="436"/>
    </location>
</feature>
<feature type="transmembrane region" description="Helical" evidence="6">
    <location>
        <begin position="319"/>
        <end position="340"/>
    </location>
</feature>
<dbReference type="GO" id="GO:0016020">
    <property type="term" value="C:membrane"/>
    <property type="evidence" value="ECO:0007669"/>
    <property type="project" value="UniProtKB-SubCell"/>
</dbReference>
<accession>A0AAD2GX01</accession>
<feature type="transmembrane region" description="Helical" evidence="6">
    <location>
        <begin position="524"/>
        <end position="543"/>
    </location>
</feature>
<dbReference type="Gene3D" id="1.20.1740.10">
    <property type="entry name" value="Amino acid/polyamine transporter I"/>
    <property type="match status" value="1"/>
</dbReference>
<feature type="transmembrane region" description="Helical" evidence="6">
    <location>
        <begin position="195"/>
        <end position="218"/>
    </location>
</feature>
<feature type="transmembrane region" description="Helical" evidence="6">
    <location>
        <begin position="125"/>
        <end position="147"/>
    </location>
</feature>
<feature type="transmembrane region" description="Helical" evidence="6">
    <location>
        <begin position="224"/>
        <end position="244"/>
    </location>
</feature>
<keyword evidence="4 6" id="KW-0472">Membrane</keyword>
<dbReference type="GO" id="GO:0015171">
    <property type="term" value="F:amino acid transmembrane transporter activity"/>
    <property type="evidence" value="ECO:0007669"/>
    <property type="project" value="TreeGrafter"/>
</dbReference>
<evidence type="ECO:0000256" key="2">
    <source>
        <dbReference type="ARBA" id="ARBA00022692"/>
    </source>
</evidence>
<dbReference type="InterPro" id="IPR004841">
    <property type="entry name" value="AA-permease/SLC12A_dom"/>
</dbReference>
<keyword evidence="2 6" id="KW-0812">Transmembrane</keyword>
<feature type="transmembrane region" description="Helical" evidence="6">
    <location>
        <begin position="456"/>
        <end position="473"/>
    </location>
</feature>
<dbReference type="Pfam" id="PF00324">
    <property type="entry name" value="AA_permease"/>
    <property type="match status" value="1"/>
</dbReference>
<keyword evidence="9" id="KW-1185">Reference proteome</keyword>
<evidence type="ECO:0000259" key="7">
    <source>
        <dbReference type="Pfam" id="PF00324"/>
    </source>
</evidence>
<dbReference type="AlphaFoldDB" id="A0AAD2GX01"/>
<organism evidence="8 9">
    <name type="scientific">Mycena citricolor</name>
    <dbReference type="NCBI Taxonomy" id="2018698"/>
    <lineage>
        <taxon>Eukaryota</taxon>
        <taxon>Fungi</taxon>
        <taxon>Dikarya</taxon>
        <taxon>Basidiomycota</taxon>
        <taxon>Agaricomycotina</taxon>
        <taxon>Agaricomycetes</taxon>
        <taxon>Agaricomycetidae</taxon>
        <taxon>Agaricales</taxon>
        <taxon>Marasmiineae</taxon>
        <taxon>Mycenaceae</taxon>
        <taxon>Mycena</taxon>
    </lineage>
</organism>
<feature type="transmembrane region" description="Helical" evidence="6">
    <location>
        <begin position="493"/>
        <end position="512"/>
    </location>
</feature>
<reference evidence="8" key="1">
    <citation type="submission" date="2023-11" db="EMBL/GenBank/DDBJ databases">
        <authorList>
            <person name="De Vega J J."/>
            <person name="De Vega J J."/>
        </authorList>
    </citation>
    <scope>NUCLEOTIDE SEQUENCE</scope>
</reference>
<evidence type="ECO:0000313" key="9">
    <source>
        <dbReference type="Proteomes" id="UP001295794"/>
    </source>
</evidence>
<evidence type="ECO:0000256" key="1">
    <source>
        <dbReference type="ARBA" id="ARBA00004141"/>
    </source>
</evidence>
<comment type="caution">
    <text evidence="8">The sequence shown here is derived from an EMBL/GenBank/DDBJ whole genome shotgun (WGS) entry which is preliminary data.</text>
</comment>
<feature type="region of interest" description="Disordered" evidence="5">
    <location>
        <begin position="1"/>
        <end position="26"/>
    </location>
</feature>
<dbReference type="InterPro" id="IPR050524">
    <property type="entry name" value="APC_YAT"/>
</dbReference>
<name>A0AAD2GX01_9AGAR</name>
<dbReference type="PANTHER" id="PTHR43341:SF4">
    <property type="entry name" value="ARGININE PERMEASE CAN1-RELATED"/>
    <property type="match status" value="1"/>
</dbReference>